<feature type="transmembrane region" description="Helical" evidence="8">
    <location>
        <begin position="111"/>
        <end position="134"/>
    </location>
</feature>
<evidence type="ECO:0000256" key="8">
    <source>
        <dbReference type="SAM" id="Phobius"/>
    </source>
</evidence>
<comment type="similarity">
    <text evidence="2 7">Belongs to the membrane-bound acyltransferase family.</text>
</comment>
<proteinExistence type="inferred from homology"/>
<dbReference type="InterPro" id="IPR004299">
    <property type="entry name" value="MBOAT_fam"/>
</dbReference>
<dbReference type="Pfam" id="PF03062">
    <property type="entry name" value="MBOAT"/>
    <property type="match status" value="1"/>
</dbReference>
<dbReference type="InterPro" id="IPR024194">
    <property type="entry name" value="Ac/AlaTfrase_AlgI/DltB"/>
</dbReference>
<accession>A0A3E2TUE3</accession>
<protein>
    <submittedName>
        <fullName evidence="9">MBOAT family protein</fullName>
    </submittedName>
</protein>
<evidence type="ECO:0000256" key="1">
    <source>
        <dbReference type="ARBA" id="ARBA00004651"/>
    </source>
</evidence>
<gene>
    <name evidence="9" type="ORF">DW070_01230</name>
</gene>
<keyword evidence="4 8" id="KW-0812">Transmembrane</keyword>
<dbReference type="AlphaFoldDB" id="A0A3E2TUE3"/>
<feature type="transmembrane region" description="Helical" evidence="8">
    <location>
        <begin position="84"/>
        <end position="105"/>
    </location>
</feature>
<feature type="transmembrane region" description="Helical" evidence="8">
    <location>
        <begin position="12"/>
        <end position="29"/>
    </location>
</feature>
<dbReference type="Proteomes" id="UP000260773">
    <property type="component" value="Unassembled WGS sequence"/>
</dbReference>
<dbReference type="PIRSF" id="PIRSF500217">
    <property type="entry name" value="AlgI"/>
    <property type="match status" value="1"/>
</dbReference>
<dbReference type="EMBL" id="QVEP01000002">
    <property type="protein sequence ID" value="RGB82180.1"/>
    <property type="molecule type" value="Genomic_DNA"/>
</dbReference>
<keyword evidence="7" id="KW-0808">Transferase</keyword>
<keyword evidence="5 8" id="KW-1133">Transmembrane helix</keyword>
<keyword evidence="3 7" id="KW-1003">Cell membrane</keyword>
<comment type="caution">
    <text evidence="9">The sequence shown here is derived from an EMBL/GenBank/DDBJ whole genome shotgun (WGS) entry which is preliminary data.</text>
</comment>
<dbReference type="InterPro" id="IPR051085">
    <property type="entry name" value="MB_O-acyltransferase"/>
</dbReference>
<feature type="transmembrane region" description="Helical" evidence="8">
    <location>
        <begin position="246"/>
        <end position="265"/>
    </location>
</feature>
<evidence type="ECO:0000256" key="2">
    <source>
        <dbReference type="ARBA" id="ARBA00010323"/>
    </source>
</evidence>
<feature type="transmembrane region" description="Helical" evidence="8">
    <location>
        <begin position="41"/>
        <end position="63"/>
    </location>
</feature>
<feature type="transmembrane region" description="Helical" evidence="8">
    <location>
        <begin position="221"/>
        <end position="239"/>
    </location>
</feature>
<evidence type="ECO:0000313" key="10">
    <source>
        <dbReference type="Proteomes" id="UP000260773"/>
    </source>
</evidence>
<dbReference type="GO" id="GO:0005886">
    <property type="term" value="C:plasma membrane"/>
    <property type="evidence" value="ECO:0007669"/>
    <property type="project" value="UniProtKB-SubCell"/>
</dbReference>
<organism evidence="9 10">
    <name type="scientific">Coprococcus catus</name>
    <dbReference type="NCBI Taxonomy" id="116085"/>
    <lineage>
        <taxon>Bacteria</taxon>
        <taxon>Bacillati</taxon>
        <taxon>Bacillota</taxon>
        <taxon>Clostridia</taxon>
        <taxon>Lachnospirales</taxon>
        <taxon>Lachnospiraceae</taxon>
        <taxon>Coprococcus</taxon>
    </lineage>
</organism>
<keyword evidence="7" id="KW-0012">Acyltransferase</keyword>
<evidence type="ECO:0000256" key="5">
    <source>
        <dbReference type="ARBA" id="ARBA00022989"/>
    </source>
</evidence>
<dbReference type="InterPro" id="IPR028362">
    <property type="entry name" value="AlgI"/>
</dbReference>
<dbReference type="GO" id="GO:0016746">
    <property type="term" value="F:acyltransferase activity"/>
    <property type="evidence" value="ECO:0007669"/>
    <property type="project" value="UniProtKB-KW"/>
</dbReference>
<evidence type="ECO:0000256" key="6">
    <source>
        <dbReference type="ARBA" id="ARBA00023136"/>
    </source>
</evidence>
<evidence type="ECO:0000313" key="9">
    <source>
        <dbReference type="EMBL" id="RGB82180.1"/>
    </source>
</evidence>
<evidence type="ECO:0000256" key="7">
    <source>
        <dbReference type="PIRNR" id="PIRNR016636"/>
    </source>
</evidence>
<dbReference type="PIRSF" id="PIRSF016636">
    <property type="entry name" value="AlgI_DltB"/>
    <property type="match status" value="1"/>
</dbReference>
<comment type="subcellular location">
    <subcellularLocation>
        <location evidence="1">Cell membrane</location>
        <topology evidence="1">Multi-pass membrane protein</topology>
    </subcellularLocation>
</comment>
<dbReference type="GO" id="GO:0042121">
    <property type="term" value="P:alginic acid biosynthetic process"/>
    <property type="evidence" value="ECO:0007669"/>
    <property type="project" value="InterPro"/>
</dbReference>
<dbReference type="PANTHER" id="PTHR13285:SF18">
    <property type="entry name" value="PROTEIN-CYSTEINE N-PALMITOYLTRANSFERASE RASP"/>
    <property type="match status" value="1"/>
</dbReference>
<dbReference type="PANTHER" id="PTHR13285">
    <property type="entry name" value="ACYLTRANSFERASE"/>
    <property type="match status" value="1"/>
</dbReference>
<feature type="transmembrane region" description="Helical" evidence="8">
    <location>
        <begin position="301"/>
        <end position="318"/>
    </location>
</feature>
<name>A0A3E2TUE3_9FIRM</name>
<evidence type="ECO:0000256" key="3">
    <source>
        <dbReference type="ARBA" id="ARBA00022475"/>
    </source>
</evidence>
<evidence type="ECO:0000256" key="4">
    <source>
        <dbReference type="ARBA" id="ARBA00022692"/>
    </source>
</evidence>
<feature type="transmembrane region" description="Helical" evidence="8">
    <location>
        <begin position="330"/>
        <end position="348"/>
    </location>
</feature>
<sequence length="360" mass="41800">MKLPHVNAPEVSLPLGISFYTFQIAAYAIDVYRGQVKPEERFVDLGAFLSMFPQLIAGPIVLYHDVSAQLKKRVLSWRHMENGIKTFIIGLSLKMLLANTFGILWNQVQTAGVSAASVPMAWLGALGYTFQIYFDFQGYSMMAMGLGEMLGFRIPRNFRHPYMATSVTDFWRRWHMTLSGWFKNYVYIPLGGSRHGKVRMLFNMFVVWLLTGLWHGAGWNFVLWGMYYFVLLMIEKLFLLRFFEKYPVVGWCFTFPAVVTGWAIFASDNLRAVKTYLMQMFGHLSDAGYWTMNLDLLGQTVRQYGIYLVLAFIFSTAWPYTKYRENKNRLITVVILLILFLLCVYKMQTAASNPFLYFRF</sequence>
<reference evidence="9 10" key="1">
    <citation type="submission" date="2018-08" db="EMBL/GenBank/DDBJ databases">
        <title>A genome reference for cultivated species of the human gut microbiota.</title>
        <authorList>
            <person name="Zou Y."/>
            <person name="Xue W."/>
            <person name="Luo G."/>
        </authorList>
    </citation>
    <scope>NUCLEOTIDE SEQUENCE [LARGE SCALE GENOMIC DNA]</scope>
    <source>
        <strain evidence="9 10">AF45-17</strain>
    </source>
</reference>
<keyword evidence="6 7" id="KW-0472">Membrane</keyword>